<dbReference type="RefSeq" id="XP_046063224.1">
    <property type="nucleotide sequence ID" value="XM_046203448.1"/>
</dbReference>
<comment type="caution">
    <text evidence="1">The sequence shown here is derived from an EMBL/GenBank/DDBJ whole genome shotgun (WGS) entry which is preliminary data.</text>
</comment>
<accession>A0A9P8T842</accession>
<name>A0A9P8T842_9ASCO</name>
<dbReference type="Proteomes" id="UP000769157">
    <property type="component" value="Unassembled WGS sequence"/>
</dbReference>
<dbReference type="GeneID" id="70234532"/>
<keyword evidence="2" id="KW-1185">Reference proteome</keyword>
<dbReference type="EMBL" id="JAEUBE010000158">
    <property type="protein sequence ID" value="KAH3668810.1"/>
    <property type="molecule type" value="Genomic_DNA"/>
</dbReference>
<gene>
    <name evidence="1" type="ORF">OGAPHI_002565</name>
</gene>
<evidence type="ECO:0000313" key="1">
    <source>
        <dbReference type="EMBL" id="KAH3668810.1"/>
    </source>
</evidence>
<reference evidence="1" key="1">
    <citation type="journal article" date="2021" name="Open Biol.">
        <title>Shared evolutionary footprints suggest mitochondrial oxidative damage underlies multiple complex I losses in fungi.</title>
        <authorList>
            <person name="Schikora-Tamarit M.A."/>
            <person name="Marcet-Houben M."/>
            <person name="Nosek J."/>
            <person name="Gabaldon T."/>
        </authorList>
    </citation>
    <scope>NUCLEOTIDE SEQUENCE</scope>
    <source>
        <strain evidence="1">CBS6075</strain>
    </source>
</reference>
<dbReference type="OrthoDB" id="4095076at2759"/>
<dbReference type="AlphaFoldDB" id="A0A9P8T842"/>
<protein>
    <submittedName>
        <fullName evidence="1">Uncharacterized protein</fullName>
    </submittedName>
</protein>
<organism evidence="1 2">
    <name type="scientific">Ogataea philodendri</name>
    <dbReference type="NCBI Taxonomy" id="1378263"/>
    <lineage>
        <taxon>Eukaryota</taxon>
        <taxon>Fungi</taxon>
        <taxon>Dikarya</taxon>
        <taxon>Ascomycota</taxon>
        <taxon>Saccharomycotina</taxon>
        <taxon>Pichiomycetes</taxon>
        <taxon>Pichiales</taxon>
        <taxon>Pichiaceae</taxon>
        <taxon>Ogataea</taxon>
    </lineage>
</organism>
<sequence>MYNIDELVDYIRSFDYWRKTLREIASNHYNLKDPEHDVEVRKSMTPNEIVSCKYIKDSWKLVYGIYKNRRLFVEYDDYQIDEPQSHLTRSLLHVNKTYLVKYRKTVQLSADIYNLSCGLIIQNALGLGSMNFKVIRTDTNQELLSFFPATNINDLVPHGKFVLLDLGDFTLRMTDEEKRTLTENKQLEVDIVMEETGLYLKSGFVVCFIDVNAYPSSSKGIDPYTNKVVVTEKRPWMAWSIDNQEPIPEVVVNRLLKRLYKSINGLVSMKPQESPFQRIGSFAELNGRQPIQQTKTERRRRNSEFEPIIDVDTYNRDFYSNVNENGEPITRTFRYLTQYDRRLQETRVAVGEEHVAVNEPLKWKLSTILEV</sequence>
<reference evidence="1" key="2">
    <citation type="submission" date="2021-01" db="EMBL/GenBank/DDBJ databases">
        <authorList>
            <person name="Schikora-Tamarit M.A."/>
        </authorList>
    </citation>
    <scope>NUCLEOTIDE SEQUENCE</scope>
    <source>
        <strain evidence="1">CBS6075</strain>
    </source>
</reference>
<proteinExistence type="predicted"/>
<evidence type="ECO:0000313" key="2">
    <source>
        <dbReference type="Proteomes" id="UP000769157"/>
    </source>
</evidence>